<dbReference type="SMART" id="SM00530">
    <property type="entry name" value="HTH_XRE"/>
    <property type="match status" value="1"/>
</dbReference>
<feature type="domain" description="HTH cro/C1-type" evidence="1">
    <location>
        <begin position="19"/>
        <end position="71"/>
    </location>
</feature>
<dbReference type="Proteomes" id="UP000179797">
    <property type="component" value="Unassembled WGS sequence"/>
</dbReference>
<dbReference type="STRING" id="915059.NH26_10275"/>
<dbReference type="InterPro" id="IPR010982">
    <property type="entry name" value="Lambda_DNA-bd_dom_sf"/>
</dbReference>
<evidence type="ECO:0000313" key="2">
    <source>
        <dbReference type="EMBL" id="OHX66714.1"/>
    </source>
</evidence>
<dbReference type="Pfam" id="PF01381">
    <property type="entry name" value="HTH_3"/>
    <property type="match status" value="1"/>
</dbReference>
<gene>
    <name evidence="2" type="ORF">NH26_10275</name>
</gene>
<evidence type="ECO:0000313" key="3">
    <source>
        <dbReference type="Proteomes" id="UP000179797"/>
    </source>
</evidence>
<dbReference type="AlphaFoldDB" id="A0A1S1Z0C0"/>
<dbReference type="InterPro" id="IPR001387">
    <property type="entry name" value="Cro/C1-type_HTH"/>
</dbReference>
<dbReference type="EMBL" id="JRYR02000001">
    <property type="protein sequence ID" value="OHX66714.1"/>
    <property type="molecule type" value="Genomic_DNA"/>
</dbReference>
<evidence type="ECO:0000259" key="1">
    <source>
        <dbReference type="PROSITE" id="PS50943"/>
    </source>
</evidence>
<dbReference type="SUPFAM" id="SSF47413">
    <property type="entry name" value="lambda repressor-like DNA-binding domains"/>
    <property type="match status" value="1"/>
</dbReference>
<reference evidence="2 3" key="1">
    <citation type="journal article" date="2012" name="Int. J. Syst. Evol. Microbiol.">
        <title>Flammeovirga pacifica sp. nov., isolated from deep-sea sediment.</title>
        <authorList>
            <person name="Xu H."/>
            <person name="Fu Y."/>
            <person name="Yang N."/>
            <person name="Ding Z."/>
            <person name="Lai Q."/>
            <person name="Zeng R."/>
        </authorList>
    </citation>
    <scope>NUCLEOTIDE SEQUENCE [LARGE SCALE GENOMIC DNA]</scope>
    <source>
        <strain evidence="3">DSM 24597 / LMG 26175 / WPAGA1</strain>
    </source>
</reference>
<comment type="caution">
    <text evidence="2">The sequence shown here is derived from an EMBL/GenBank/DDBJ whole genome shotgun (WGS) entry which is preliminary data.</text>
</comment>
<proteinExistence type="predicted"/>
<protein>
    <submittedName>
        <fullName evidence="2">Transcriptional regulator</fullName>
    </submittedName>
</protein>
<dbReference type="OrthoDB" id="129830at2"/>
<sequence length="92" mass="10640">MYSVNKTPNSVLQEISNKIRAIRKTYKYSQEELAKRSGVSLGSLKRFESTGKISLESLLRLMHVFGRLEEFDNILLPQKDMSEIEKLFSDDL</sequence>
<keyword evidence="3" id="KW-1185">Reference proteome</keyword>
<accession>A0A1S1Z0C0</accession>
<dbReference type="PROSITE" id="PS50943">
    <property type="entry name" value="HTH_CROC1"/>
    <property type="match status" value="1"/>
</dbReference>
<dbReference type="GO" id="GO:0003677">
    <property type="term" value="F:DNA binding"/>
    <property type="evidence" value="ECO:0007669"/>
    <property type="project" value="InterPro"/>
</dbReference>
<dbReference type="Gene3D" id="1.10.260.40">
    <property type="entry name" value="lambda repressor-like DNA-binding domains"/>
    <property type="match status" value="1"/>
</dbReference>
<dbReference type="CDD" id="cd00093">
    <property type="entry name" value="HTH_XRE"/>
    <property type="match status" value="1"/>
</dbReference>
<name>A0A1S1Z0C0_FLAPC</name>
<dbReference type="RefSeq" id="WP_044229212.1">
    <property type="nucleotide sequence ID" value="NZ_JRYR02000001.1"/>
</dbReference>
<organism evidence="2 3">
    <name type="scientific">Flammeovirga pacifica</name>
    <dbReference type="NCBI Taxonomy" id="915059"/>
    <lineage>
        <taxon>Bacteria</taxon>
        <taxon>Pseudomonadati</taxon>
        <taxon>Bacteroidota</taxon>
        <taxon>Cytophagia</taxon>
        <taxon>Cytophagales</taxon>
        <taxon>Flammeovirgaceae</taxon>
        <taxon>Flammeovirga</taxon>
    </lineage>
</organism>